<feature type="compositionally biased region" description="Polar residues" evidence="11">
    <location>
        <begin position="309"/>
        <end position="318"/>
    </location>
</feature>
<comment type="caution">
    <text evidence="13">The sequence shown here is derived from an EMBL/GenBank/DDBJ whole genome shotgun (WGS) entry which is preliminary data.</text>
</comment>
<evidence type="ECO:0000256" key="6">
    <source>
        <dbReference type="ARBA" id="ARBA00023015"/>
    </source>
</evidence>
<keyword evidence="8" id="KW-0539">Nucleus</keyword>
<feature type="compositionally biased region" description="Acidic residues" evidence="11">
    <location>
        <begin position="764"/>
        <end position="773"/>
    </location>
</feature>
<evidence type="ECO:0000256" key="9">
    <source>
        <dbReference type="ARBA" id="ARBA00038474"/>
    </source>
</evidence>
<keyword evidence="5" id="KW-0862">Zinc</keyword>
<dbReference type="AlphaFoldDB" id="J6FCE1"/>
<feature type="compositionally biased region" description="Gly residues" evidence="11">
    <location>
        <begin position="750"/>
        <end position="761"/>
    </location>
</feature>
<dbReference type="GO" id="GO:0000981">
    <property type="term" value="F:DNA-binding transcription factor activity, RNA polymerase II-specific"/>
    <property type="evidence" value="ECO:0007669"/>
    <property type="project" value="TreeGrafter"/>
</dbReference>
<dbReference type="Proteomes" id="UP000002748">
    <property type="component" value="Unassembled WGS sequence"/>
</dbReference>
<feature type="compositionally biased region" description="Polar residues" evidence="11">
    <location>
        <begin position="287"/>
        <end position="300"/>
    </location>
</feature>
<evidence type="ECO:0000256" key="11">
    <source>
        <dbReference type="SAM" id="MobiDB-lite"/>
    </source>
</evidence>
<evidence type="ECO:0000256" key="5">
    <source>
        <dbReference type="ARBA" id="ARBA00022833"/>
    </source>
</evidence>
<dbReference type="InterPro" id="IPR051565">
    <property type="entry name" value="Sal_C2H2-zinc-finger"/>
</dbReference>
<dbReference type="PANTHER" id="PTHR23233">
    <property type="entry name" value="SAL-LIKE PROTEIN"/>
    <property type="match status" value="1"/>
</dbReference>
<evidence type="ECO:0000256" key="4">
    <source>
        <dbReference type="ARBA" id="ARBA00022771"/>
    </source>
</evidence>
<dbReference type="FunFam" id="3.30.160.60:FF:000425">
    <property type="entry name" value="PLAG1 like zinc finger 1"/>
    <property type="match status" value="1"/>
</dbReference>
<feature type="compositionally biased region" description="Basic and acidic residues" evidence="11">
    <location>
        <begin position="19"/>
        <end position="28"/>
    </location>
</feature>
<accession>J6FCE1</accession>
<dbReference type="GO" id="GO:0000978">
    <property type="term" value="F:RNA polymerase II cis-regulatory region sequence-specific DNA binding"/>
    <property type="evidence" value="ECO:0007669"/>
    <property type="project" value="TreeGrafter"/>
</dbReference>
<evidence type="ECO:0000256" key="10">
    <source>
        <dbReference type="PROSITE-ProRule" id="PRU00042"/>
    </source>
</evidence>
<keyword evidence="2" id="KW-0479">Metal-binding</keyword>
<dbReference type="GeneID" id="25985611"/>
<feature type="domain" description="C2H2-type" evidence="12">
    <location>
        <begin position="588"/>
        <end position="617"/>
    </location>
</feature>
<feature type="region of interest" description="Disordered" evidence="11">
    <location>
        <begin position="492"/>
        <end position="511"/>
    </location>
</feature>
<feature type="region of interest" description="Disordered" evidence="11">
    <location>
        <begin position="521"/>
        <end position="558"/>
    </location>
</feature>
<feature type="region of interest" description="Disordered" evidence="11">
    <location>
        <begin position="455"/>
        <end position="486"/>
    </location>
</feature>
<dbReference type="SUPFAM" id="SSF57667">
    <property type="entry name" value="beta-beta-alpha zinc fingers"/>
    <property type="match status" value="1"/>
</dbReference>
<dbReference type="Pfam" id="PF00096">
    <property type="entry name" value="zf-C2H2"/>
    <property type="match status" value="2"/>
</dbReference>
<organism evidence="13 14">
    <name type="scientific">Trichosporon asahii var. asahii (strain ATCC 90039 / CBS 2479 / JCM 2466 / KCTC 7840 / NBRC 103889/ NCYC 2677 / UAMH 7654)</name>
    <name type="common">Yeast</name>
    <dbReference type="NCBI Taxonomy" id="1186058"/>
    <lineage>
        <taxon>Eukaryota</taxon>
        <taxon>Fungi</taxon>
        <taxon>Dikarya</taxon>
        <taxon>Basidiomycota</taxon>
        <taxon>Agaricomycotina</taxon>
        <taxon>Tremellomycetes</taxon>
        <taxon>Trichosporonales</taxon>
        <taxon>Trichosporonaceae</taxon>
        <taxon>Trichosporon</taxon>
    </lineage>
</organism>
<feature type="region of interest" description="Disordered" evidence="11">
    <location>
        <begin position="622"/>
        <end position="782"/>
    </location>
</feature>
<dbReference type="GO" id="GO:0008270">
    <property type="term" value="F:zinc ion binding"/>
    <property type="evidence" value="ECO:0007669"/>
    <property type="project" value="UniProtKB-KW"/>
</dbReference>
<dbReference type="Gene3D" id="3.30.160.60">
    <property type="entry name" value="Classic Zinc Finger"/>
    <property type="match status" value="2"/>
</dbReference>
<evidence type="ECO:0000259" key="12">
    <source>
        <dbReference type="PROSITE" id="PS50157"/>
    </source>
</evidence>
<evidence type="ECO:0000313" key="13">
    <source>
        <dbReference type="EMBL" id="EJT52762.1"/>
    </source>
</evidence>
<keyword evidence="3" id="KW-0677">Repeat</keyword>
<dbReference type="FunFam" id="3.30.160.60:FF:001102">
    <property type="entry name" value="Transcription factor IIIA"/>
    <property type="match status" value="1"/>
</dbReference>
<dbReference type="RefSeq" id="XP_014184102.1">
    <property type="nucleotide sequence ID" value="XM_014328627.1"/>
</dbReference>
<feature type="region of interest" description="Disordered" evidence="11">
    <location>
        <begin position="156"/>
        <end position="232"/>
    </location>
</feature>
<protein>
    <recommendedName>
        <fullName evidence="12">C2H2-type domain-containing protein</fullName>
    </recommendedName>
</protein>
<feature type="compositionally biased region" description="Low complexity" evidence="11">
    <location>
        <begin position="44"/>
        <end position="57"/>
    </location>
</feature>
<feature type="compositionally biased region" description="Pro residues" evidence="11">
    <location>
        <begin position="721"/>
        <end position="732"/>
    </location>
</feature>
<feature type="domain" description="C2H2-type" evidence="12">
    <location>
        <begin position="560"/>
        <end position="587"/>
    </location>
</feature>
<comment type="similarity">
    <text evidence="9">Belongs to the sal C2H2-type zinc-finger protein family.</text>
</comment>
<dbReference type="KEGG" id="tasa:A1Q1_02097"/>
<dbReference type="VEuPathDB" id="FungiDB:A1Q1_02097"/>
<gene>
    <name evidence="13" type="ORF">A1Q1_02097</name>
</gene>
<dbReference type="HOGENOM" id="CLU_346473_0_0_1"/>
<proteinExistence type="inferred from homology"/>
<sequence length="782" mass="83259">MPTVATVAARQQLPHPNAHLHDPVDPVDSRTPLASPTHTAASTPQQSPRRFQFRQSSIPPPGARPPTMIRRASRFDPMDTSASPTNEDEQSHGDLGSRHPLRRIREDVAPHEKQQQQPPSRQDSGESVSLPGIKALLNVADQPPLLSSPFGNSLFSSPTAASASSAVSPLDSPRSRTSRFSSFASSEPGWWAPDDRDRSGSFSSASQPRGSFSRGPLNEEPDFKRRRSDLPPALEDADEVARLKWQAQSRNASFPVSGSGSVSGGPGFGHGLRTMLYPPIASGSRGSISGNLPSPLSPSIESRFDSDYHSSSMRNSPMTGPLARSFAELSANDSGPSDRRPSTLSRRSNDSIPPLPSSRRESVASLVAPDDHPGRSLTRPPSPEPSSKQGAPRRSSLAELIMAQSGDDVAMRRSKENQYLSTPPVKNGDAGSPKLFHLAPRRESTESALSIQSVPAFSDPLSPKRLAAHNSRRGSAASTPKPMVDIRRSSFASTVGGADDDELDVKGDPGMHGMEVLAESARRVADAERNKAVSSNNASSNGDMESSPPKASGSSTGPKYTCQFCHKTFSRPSSLRIHTYSHTGERPYVCKEPTCRRRFSVQSNLKRHAKVHQIQAQQAQASQMAHQAHQRSVPPPHPGHMGGPMGHPPPPPVYNYAGRPPHPGPHMGHPPMGGPPNGPGYHGPPPPFMNHPYDMPPHRGGPGGPAHGPPPHDVGPMHYRPGPPGPPGPGGPAPGGNASAGGRRPDRNGFGPGRGGSGPGGEWVTDEEDELDDDVHCKREPA</sequence>
<evidence type="ECO:0000313" key="14">
    <source>
        <dbReference type="Proteomes" id="UP000002748"/>
    </source>
</evidence>
<evidence type="ECO:0000256" key="1">
    <source>
        <dbReference type="ARBA" id="ARBA00004123"/>
    </source>
</evidence>
<evidence type="ECO:0000256" key="3">
    <source>
        <dbReference type="ARBA" id="ARBA00022737"/>
    </source>
</evidence>
<keyword evidence="6" id="KW-0805">Transcription regulation</keyword>
<feature type="compositionally biased region" description="Basic and acidic residues" evidence="11">
    <location>
        <begin position="521"/>
        <end position="531"/>
    </location>
</feature>
<dbReference type="PANTHER" id="PTHR23233:SF84">
    <property type="entry name" value="FI23031P1"/>
    <property type="match status" value="1"/>
</dbReference>
<feature type="compositionally biased region" description="Polar residues" evidence="11">
    <location>
        <begin position="32"/>
        <end position="43"/>
    </location>
</feature>
<feature type="region of interest" description="Disordered" evidence="11">
    <location>
        <begin position="1"/>
        <end position="135"/>
    </location>
</feature>
<keyword evidence="4 10" id="KW-0863">Zinc-finger</keyword>
<dbReference type="PROSITE" id="PS50157">
    <property type="entry name" value="ZINC_FINGER_C2H2_2"/>
    <property type="match status" value="2"/>
</dbReference>
<evidence type="ECO:0000256" key="2">
    <source>
        <dbReference type="ARBA" id="ARBA00022723"/>
    </source>
</evidence>
<feature type="region of interest" description="Disordered" evidence="11">
    <location>
        <begin position="287"/>
        <end position="435"/>
    </location>
</feature>
<dbReference type="InterPro" id="IPR036236">
    <property type="entry name" value="Znf_C2H2_sf"/>
</dbReference>
<feature type="compositionally biased region" description="Low complexity" evidence="11">
    <location>
        <begin position="532"/>
        <end position="541"/>
    </location>
</feature>
<keyword evidence="7" id="KW-0804">Transcription</keyword>
<dbReference type="InterPro" id="IPR013087">
    <property type="entry name" value="Znf_C2H2_type"/>
</dbReference>
<feature type="compositionally biased region" description="Pro residues" evidence="11">
    <location>
        <begin position="672"/>
        <end position="689"/>
    </location>
</feature>
<dbReference type="EMBL" id="ALBS01000018">
    <property type="protein sequence ID" value="EJT52762.1"/>
    <property type="molecule type" value="Genomic_DNA"/>
</dbReference>
<feature type="compositionally biased region" description="Basic and acidic residues" evidence="11">
    <location>
        <begin position="89"/>
        <end position="114"/>
    </location>
</feature>
<reference evidence="13 14" key="1">
    <citation type="journal article" date="2012" name="Eukaryot. Cell">
        <title>Draft genome sequence of CBS 2479, the standard type strain of Trichosporon asahii.</title>
        <authorList>
            <person name="Yang R.Y."/>
            <person name="Li H.T."/>
            <person name="Zhu H."/>
            <person name="Zhou G.P."/>
            <person name="Wang M."/>
            <person name="Wang L."/>
        </authorList>
    </citation>
    <scope>NUCLEOTIDE SEQUENCE [LARGE SCALE GENOMIC DNA]</scope>
    <source>
        <strain evidence="14">ATCC 90039 / CBS 2479 / JCM 2466 / KCTC 7840 / NCYC 2677 / UAMH 7654</strain>
    </source>
</reference>
<evidence type="ECO:0000256" key="7">
    <source>
        <dbReference type="ARBA" id="ARBA00023163"/>
    </source>
</evidence>
<feature type="compositionally biased region" description="Low complexity" evidence="11">
    <location>
        <begin position="156"/>
        <end position="172"/>
    </location>
</feature>
<dbReference type="OrthoDB" id="6077919at2759"/>
<comment type="subcellular location">
    <subcellularLocation>
        <location evidence="1">Nucleus</location>
    </subcellularLocation>
</comment>
<feature type="compositionally biased region" description="Polar residues" evidence="11">
    <location>
        <begin position="115"/>
        <end position="127"/>
    </location>
</feature>
<feature type="compositionally biased region" description="Polar residues" evidence="11">
    <location>
        <begin position="200"/>
        <end position="210"/>
    </location>
</feature>
<dbReference type="GO" id="GO:0005634">
    <property type="term" value="C:nucleus"/>
    <property type="evidence" value="ECO:0007669"/>
    <property type="project" value="UniProtKB-SubCell"/>
</dbReference>
<name>J6FCE1_TRIAS</name>
<evidence type="ECO:0000256" key="8">
    <source>
        <dbReference type="ARBA" id="ARBA00023242"/>
    </source>
</evidence>
<dbReference type="SMART" id="SM00355">
    <property type="entry name" value="ZnF_C2H2"/>
    <property type="match status" value="2"/>
</dbReference>
<dbReference type="PROSITE" id="PS00028">
    <property type="entry name" value="ZINC_FINGER_C2H2_1"/>
    <property type="match status" value="2"/>
</dbReference>